<name>A0ABS7H051_9HYPH</name>
<feature type="domain" description="Endonuclease GajA/Old nuclease/RecF-like AAA" evidence="1">
    <location>
        <begin position="25"/>
        <end position="410"/>
    </location>
</feature>
<proteinExistence type="predicted"/>
<keyword evidence="4" id="KW-1185">Reference proteome</keyword>
<accession>A0ABS7H051</accession>
<evidence type="ECO:0000259" key="2">
    <source>
        <dbReference type="Pfam" id="PF20469"/>
    </source>
</evidence>
<dbReference type="InterPro" id="IPR034139">
    <property type="entry name" value="TOPRIM_OLD"/>
</dbReference>
<evidence type="ECO:0000259" key="1">
    <source>
        <dbReference type="Pfam" id="PF13175"/>
    </source>
</evidence>
<dbReference type="Pfam" id="PF13175">
    <property type="entry name" value="AAA_15"/>
    <property type="match status" value="1"/>
</dbReference>
<sequence>MRIEYLQISNVLSFPYRADVGQADKLEFDDGLNIIIGENGSGKSTALEVVNFLFRRVIYRQFSFNGELFGRRSTLSIQDRRQVLQPVNHTNINGFRLDPNWDSEDQQQRIRIAVRLDAIDRQNIANIRAYFDEIAQTIGSYASYDLHPNSEERESYVIEVILDRASNNFSVQLKGGGLDFGFTYLTDYHLFREAISIRNVVTRGEPIPPLYESFTLIGSYRNYHAFQPSISLSGASASQQIQSIRDQDFNRSLNAIDNNEPPVFALVRLQVAQRHFNLMSEAKDVAQCEQEANDLPFVRSVNERLRVVNLHCQIKLLDQRLWQYSFEFYDTRRNKPIGDINSLSAGQKAIIHLVLEAYGRGELKGGVVIIDEPEIHLHYQFQHEYLQVLRELNRTQNCQYILVTHSESLINSNTISSVRRFALNANGHTSIFSPTLSADEKSLIRILDNSRSTYAFFSKKVVLVEGDTDRYFFRALLQQRHRLLEQEIAVLHVGGKKELPKWRSLFSSFGLRVYAIADFDYIVNLHYPADTGVPLRTAEQIAVFKQSHLDWEGHIAASAAEGMFVLREGDLETYLSIRKDLSHVIEFCQNGLQLFLADDTSSKSREIRSIIDAIAE</sequence>
<dbReference type="Gene3D" id="3.40.50.300">
    <property type="entry name" value="P-loop containing nucleotide triphosphate hydrolases"/>
    <property type="match status" value="2"/>
</dbReference>
<dbReference type="PANTHER" id="PTHR43581:SF4">
    <property type="entry name" value="ATP_GTP PHOSPHATASE"/>
    <property type="match status" value="1"/>
</dbReference>
<reference evidence="3 4" key="1">
    <citation type="journal article" date="2021" name="MBio">
        <title>Poor Competitiveness of Bradyrhizobium in Pigeon Pea Root Colonization in Indian Soils.</title>
        <authorList>
            <person name="Chalasani D."/>
            <person name="Basu A."/>
            <person name="Pullabhotla S.V.S.R.N."/>
            <person name="Jorrin B."/>
            <person name="Neal A.L."/>
            <person name="Poole P.S."/>
            <person name="Podile A.R."/>
            <person name="Tkacz A."/>
        </authorList>
    </citation>
    <scope>NUCLEOTIDE SEQUENCE [LARGE SCALE GENOMIC DNA]</scope>
    <source>
        <strain evidence="3 4">HU56</strain>
    </source>
</reference>
<organism evidence="3 4">
    <name type="scientific">Rhizobium mesosinicum</name>
    <dbReference type="NCBI Taxonomy" id="335017"/>
    <lineage>
        <taxon>Bacteria</taxon>
        <taxon>Pseudomonadati</taxon>
        <taxon>Pseudomonadota</taxon>
        <taxon>Alphaproteobacteria</taxon>
        <taxon>Hyphomicrobiales</taxon>
        <taxon>Rhizobiaceae</taxon>
        <taxon>Rhizobium/Agrobacterium group</taxon>
        <taxon>Rhizobium</taxon>
    </lineage>
</organism>
<dbReference type="PANTHER" id="PTHR43581">
    <property type="entry name" value="ATP/GTP PHOSPHATASE"/>
    <property type="match status" value="1"/>
</dbReference>
<dbReference type="EMBL" id="JAEUAK010000011">
    <property type="protein sequence ID" value="MBW9055642.1"/>
    <property type="molecule type" value="Genomic_DNA"/>
</dbReference>
<dbReference type="SUPFAM" id="SSF52540">
    <property type="entry name" value="P-loop containing nucleoside triphosphate hydrolases"/>
    <property type="match status" value="1"/>
</dbReference>
<dbReference type="Pfam" id="PF20469">
    <property type="entry name" value="OLD-like_TOPRIM"/>
    <property type="match status" value="1"/>
</dbReference>
<evidence type="ECO:0000313" key="3">
    <source>
        <dbReference type="EMBL" id="MBW9055642.1"/>
    </source>
</evidence>
<dbReference type="InterPro" id="IPR051396">
    <property type="entry name" value="Bact_Antivir_Def_Nuclease"/>
</dbReference>
<protein>
    <submittedName>
        <fullName evidence="3">AAA family ATPase</fullName>
    </submittedName>
</protein>
<dbReference type="CDD" id="cd01026">
    <property type="entry name" value="TOPRIM_OLD"/>
    <property type="match status" value="1"/>
</dbReference>
<dbReference type="InterPro" id="IPR027417">
    <property type="entry name" value="P-loop_NTPase"/>
</dbReference>
<dbReference type="RefSeq" id="WP_220336950.1">
    <property type="nucleotide sequence ID" value="NZ_JAEUAK010000011.1"/>
</dbReference>
<feature type="domain" description="OLD protein-like TOPRIM" evidence="2">
    <location>
        <begin position="456"/>
        <end position="520"/>
    </location>
</feature>
<dbReference type="Proteomes" id="UP000717752">
    <property type="component" value="Unassembled WGS sequence"/>
</dbReference>
<comment type="caution">
    <text evidence="3">The sequence shown here is derived from an EMBL/GenBank/DDBJ whole genome shotgun (WGS) entry which is preliminary data.</text>
</comment>
<gene>
    <name evidence="3" type="ORF">JNB85_24850</name>
</gene>
<dbReference type="InterPro" id="IPR041685">
    <property type="entry name" value="AAA_GajA/Old/RecF-like"/>
</dbReference>
<evidence type="ECO:0000313" key="4">
    <source>
        <dbReference type="Proteomes" id="UP000717752"/>
    </source>
</evidence>